<feature type="chain" id="PRO_5007674574" evidence="1">
    <location>
        <begin position="29"/>
        <end position="226"/>
    </location>
</feature>
<reference evidence="3" key="1">
    <citation type="submission" date="2012-02" db="EMBL/GenBank/DDBJ databases">
        <title>Improved High-Quality Draft Sequence of Rhizobium leguminosarum bv. trifolii WSM597.</title>
        <authorList>
            <consortium name="US DOE Joint Genome Institute"/>
            <person name="Lucas S."/>
            <person name="Han J."/>
            <person name="Lapidus A."/>
            <person name="Cheng J.-F."/>
            <person name="Goodwin L."/>
            <person name="Pitluck S."/>
            <person name="Peters L."/>
            <person name="Ovchinnikova G."/>
            <person name="Held B."/>
            <person name="Detter J.C."/>
            <person name="Han C."/>
            <person name="Tapia R."/>
            <person name="Land M."/>
            <person name="Hauser L."/>
            <person name="Kyrpides N."/>
            <person name="Ivanova N."/>
            <person name="Pagani I."/>
            <person name="Brau L."/>
            <person name="Yates R."/>
            <person name="O'Hara G."/>
            <person name="Rui T."/>
            <person name="Howieson J."/>
            <person name="Reeve W."/>
            <person name="Woyke T."/>
        </authorList>
    </citation>
    <scope>NUCLEOTIDE SEQUENCE [LARGE SCALE GENOMIC DNA]</scope>
    <source>
        <strain evidence="3">WSM597</strain>
    </source>
</reference>
<proteinExistence type="predicted"/>
<sequence length="226" mass="24605">MTRPANKPLGWMAITIISAFGLSTPAPAAGTLRVIDGDTIVLNEVTIRFSGIDAPEAGQKCASASGGSWPCGKAAIAALEQLVASGEVVCDDRGTDIYERQLGVCRVGNHEINTEMVASGNAWAFRKYSADYVAVEDKAHAAHLGIWQAATMPAWEYRAEKWHVAEQQAPTGCPIKGNISENGHIYHAPWSPWYDRTKVDVKKGERWFCDEAEALKAGWRAPQWGH</sequence>
<keyword evidence="1" id="KW-0732">Signal</keyword>
<dbReference type="Proteomes" id="UP000005092">
    <property type="component" value="Unassembled WGS sequence"/>
</dbReference>
<evidence type="ECO:0000259" key="2">
    <source>
        <dbReference type="PROSITE" id="PS50830"/>
    </source>
</evidence>
<dbReference type="HOGENOM" id="CLU_046484_2_0_5"/>
<accession>I9N6P0</accession>
<dbReference type="InterPro" id="IPR035437">
    <property type="entry name" value="SNase_OB-fold_sf"/>
</dbReference>
<dbReference type="EMBL" id="JH719381">
    <property type="protein sequence ID" value="EJB08316.1"/>
    <property type="molecule type" value="Genomic_DNA"/>
</dbReference>
<dbReference type="Pfam" id="PF00565">
    <property type="entry name" value="SNase"/>
    <property type="match status" value="1"/>
</dbReference>
<name>I9N6P0_RHILT</name>
<dbReference type="PROSITE" id="PS50830">
    <property type="entry name" value="TNASE_3"/>
    <property type="match status" value="1"/>
</dbReference>
<feature type="signal peptide" evidence="1">
    <location>
        <begin position="1"/>
        <end position="28"/>
    </location>
</feature>
<dbReference type="PANTHER" id="PTHR12302">
    <property type="entry name" value="EBNA2 BINDING PROTEIN P100"/>
    <property type="match status" value="1"/>
</dbReference>
<feature type="domain" description="TNase-like" evidence="2">
    <location>
        <begin position="33"/>
        <end position="149"/>
    </location>
</feature>
<dbReference type="SUPFAM" id="SSF50199">
    <property type="entry name" value="Staphylococcal nuclease"/>
    <property type="match status" value="1"/>
</dbReference>
<organism evidence="3">
    <name type="scientific">Rhizobium leguminosarum bv. trifolii WSM597</name>
    <dbReference type="NCBI Taxonomy" id="754764"/>
    <lineage>
        <taxon>Bacteria</taxon>
        <taxon>Pseudomonadati</taxon>
        <taxon>Pseudomonadota</taxon>
        <taxon>Alphaproteobacteria</taxon>
        <taxon>Hyphomicrobiales</taxon>
        <taxon>Rhizobiaceae</taxon>
        <taxon>Rhizobium/Agrobacterium group</taxon>
        <taxon>Rhizobium</taxon>
    </lineage>
</organism>
<gene>
    <name evidence="3" type="ORF">Rleg9DRAFT_1123</name>
    <name evidence="4" type="ORF">Rleg9DRAFT_7363</name>
</gene>
<dbReference type="AlphaFoldDB" id="I9N6P0"/>
<evidence type="ECO:0000256" key="1">
    <source>
        <dbReference type="SAM" id="SignalP"/>
    </source>
</evidence>
<dbReference type="SMART" id="SM00318">
    <property type="entry name" value="SNc"/>
    <property type="match status" value="1"/>
</dbReference>
<protein>
    <submittedName>
        <fullName evidence="3">Micrococcal nuclease-like nuclease</fullName>
    </submittedName>
</protein>
<evidence type="ECO:0000313" key="3">
    <source>
        <dbReference type="EMBL" id="EJB02327.1"/>
    </source>
</evidence>
<dbReference type="PANTHER" id="PTHR12302:SF26">
    <property type="entry name" value="BLR1266 PROTEIN"/>
    <property type="match status" value="1"/>
</dbReference>
<dbReference type="InterPro" id="IPR016071">
    <property type="entry name" value="Staphylococal_nuclease_OB-fold"/>
</dbReference>
<dbReference type="Gene3D" id="2.40.50.90">
    <property type="match status" value="1"/>
</dbReference>
<dbReference type="EMBL" id="JH719381">
    <property type="protein sequence ID" value="EJB02327.1"/>
    <property type="molecule type" value="Genomic_DNA"/>
</dbReference>
<evidence type="ECO:0000313" key="4">
    <source>
        <dbReference type="EMBL" id="EJB08316.1"/>
    </source>
</evidence>